<dbReference type="InterPro" id="IPR000408">
    <property type="entry name" value="Reg_chr_condens"/>
</dbReference>
<dbReference type="Pfam" id="PF25390">
    <property type="entry name" value="WD40_RLD"/>
    <property type="match status" value="1"/>
</dbReference>
<evidence type="ECO:0000256" key="3">
    <source>
        <dbReference type="SAM" id="MobiDB-lite"/>
    </source>
</evidence>
<proteinExistence type="predicted"/>
<dbReference type="AlphaFoldDB" id="A0A2R6WT11"/>
<dbReference type="PANTHER" id="PTHR22872">
    <property type="entry name" value="BTK-BINDING PROTEIN-RELATED"/>
    <property type="match status" value="1"/>
</dbReference>
<dbReference type="EMBL" id="KZ772732">
    <property type="protein sequence ID" value="PTQ36944.1"/>
    <property type="molecule type" value="Genomic_DNA"/>
</dbReference>
<dbReference type="InterPro" id="IPR051625">
    <property type="entry name" value="Signaling_Regulatory_Domain"/>
</dbReference>
<sequence>MKGGSLCCVWSRVRAIGSVQKRSLFSSAGLPSSTGSAESPRITSSLDRQHRNFSGTSHKGLRELNSATRVLSFGDGSNGALGHDAEGYASDVFEPVPVHGLPPNIVKVAAGHYHSLAVTDDGQVWAWGRNAEGQLGRRVGNSREDWRRPRRVEGLEDVHIKDVAASGVVSMAIANDGSLWSWGSSKRGQLGLAPNVVQSLLPQRVESLQGQQMSQVALGWGHGLACTSEGELFAWGYGEDGRLGFNAFDVAKEVKLEKRMPSHTSSKPAGAVDIETEKLLEKEKTAVAIWRPHRVEALAHERVRSVACGMDHSLSLTDNGDIYSFGDNSLGQLGRPVNEAPIGTVAFPDEYPQAIVIAAGLGHSLAILSKPYTSVALSNSSGDLYSWGWNKASQLGRDGESDRPGLVVGLDEEMLIAAKGGRVHSVGLTSNREVCVWGSGKNGRLGLGSSADEPYPFPIESLNGVSVLQLACGFDHSLLLVRSTG</sequence>
<dbReference type="PROSITE" id="PS50012">
    <property type="entry name" value="RCC1_3"/>
    <property type="match status" value="7"/>
</dbReference>
<reference evidence="6" key="1">
    <citation type="journal article" date="2017" name="Cell">
        <title>Insights into land plant evolution garnered from the Marchantia polymorpha genome.</title>
        <authorList>
            <person name="Bowman J.L."/>
            <person name="Kohchi T."/>
            <person name="Yamato K.T."/>
            <person name="Jenkins J."/>
            <person name="Shu S."/>
            <person name="Ishizaki K."/>
            <person name="Yamaoka S."/>
            <person name="Nishihama R."/>
            <person name="Nakamura Y."/>
            <person name="Berger F."/>
            <person name="Adam C."/>
            <person name="Aki S.S."/>
            <person name="Althoff F."/>
            <person name="Araki T."/>
            <person name="Arteaga-Vazquez M.A."/>
            <person name="Balasubrmanian S."/>
            <person name="Barry K."/>
            <person name="Bauer D."/>
            <person name="Boehm C.R."/>
            <person name="Briginshaw L."/>
            <person name="Caballero-Perez J."/>
            <person name="Catarino B."/>
            <person name="Chen F."/>
            <person name="Chiyoda S."/>
            <person name="Chovatia M."/>
            <person name="Davies K.M."/>
            <person name="Delmans M."/>
            <person name="Demura T."/>
            <person name="Dierschke T."/>
            <person name="Dolan L."/>
            <person name="Dorantes-Acosta A.E."/>
            <person name="Eklund D.M."/>
            <person name="Florent S.N."/>
            <person name="Flores-Sandoval E."/>
            <person name="Fujiyama A."/>
            <person name="Fukuzawa H."/>
            <person name="Galik B."/>
            <person name="Grimanelli D."/>
            <person name="Grimwood J."/>
            <person name="Grossniklaus U."/>
            <person name="Hamada T."/>
            <person name="Haseloff J."/>
            <person name="Hetherington A.J."/>
            <person name="Higo A."/>
            <person name="Hirakawa Y."/>
            <person name="Hundley H.N."/>
            <person name="Ikeda Y."/>
            <person name="Inoue K."/>
            <person name="Inoue S.I."/>
            <person name="Ishida S."/>
            <person name="Jia Q."/>
            <person name="Kakita M."/>
            <person name="Kanazawa T."/>
            <person name="Kawai Y."/>
            <person name="Kawashima T."/>
            <person name="Kennedy M."/>
            <person name="Kinose K."/>
            <person name="Kinoshita T."/>
            <person name="Kohara Y."/>
            <person name="Koide E."/>
            <person name="Komatsu K."/>
            <person name="Kopischke S."/>
            <person name="Kubo M."/>
            <person name="Kyozuka J."/>
            <person name="Lagercrantz U."/>
            <person name="Lin S.S."/>
            <person name="Lindquist E."/>
            <person name="Lipzen A.M."/>
            <person name="Lu C.W."/>
            <person name="De Luna E."/>
            <person name="Martienssen R.A."/>
            <person name="Minamino N."/>
            <person name="Mizutani M."/>
            <person name="Mizutani M."/>
            <person name="Mochizuki N."/>
            <person name="Monte I."/>
            <person name="Mosher R."/>
            <person name="Nagasaki H."/>
            <person name="Nakagami H."/>
            <person name="Naramoto S."/>
            <person name="Nishitani K."/>
            <person name="Ohtani M."/>
            <person name="Okamoto T."/>
            <person name="Okumura M."/>
            <person name="Phillips J."/>
            <person name="Pollak B."/>
            <person name="Reinders A."/>
            <person name="Rovekamp M."/>
            <person name="Sano R."/>
            <person name="Sawa S."/>
            <person name="Schmid M.W."/>
            <person name="Shirakawa M."/>
            <person name="Solano R."/>
            <person name="Spunde A."/>
            <person name="Suetsugu N."/>
            <person name="Sugano S."/>
            <person name="Sugiyama A."/>
            <person name="Sun R."/>
            <person name="Suzuki Y."/>
            <person name="Takenaka M."/>
            <person name="Takezawa D."/>
            <person name="Tomogane H."/>
            <person name="Tsuzuki M."/>
            <person name="Ueda T."/>
            <person name="Umeda M."/>
            <person name="Ward J.M."/>
            <person name="Watanabe Y."/>
            <person name="Yazaki K."/>
            <person name="Yokoyama R."/>
            <person name="Yoshitake Y."/>
            <person name="Yotsui I."/>
            <person name="Zachgo S."/>
            <person name="Schmutz J."/>
        </authorList>
    </citation>
    <scope>NUCLEOTIDE SEQUENCE [LARGE SCALE GENOMIC DNA]</scope>
    <source>
        <strain evidence="6">Tak-1</strain>
    </source>
</reference>
<keyword evidence="6" id="KW-1185">Reference proteome</keyword>
<dbReference type="Gene3D" id="2.130.10.30">
    <property type="entry name" value="Regulator of chromosome condensation 1/beta-lactamase-inhibitor protein II"/>
    <property type="match status" value="2"/>
</dbReference>
<gene>
    <name evidence="5" type="ORF">MARPO_0060s0033</name>
</gene>
<feature type="repeat" description="RCC1" evidence="2">
    <location>
        <begin position="177"/>
        <end position="229"/>
    </location>
</feature>
<feature type="region of interest" description="Disordered" evidence="3">
    <location>
        <begin position="26"/>
        <end position="58"/>
    </location>
</feature>
<protein>
    <recommendedName>
        <fullName evidence="4">RCC1-like domain-containing protein</fullName>
    </recommendedName>
</protein>
<feature type="repeat" description="RCC1" evidence="2">
    <location>
        <begin position="122"/>
        <end position="176"/>
    </location>
</feature>
<dbReference type="InterPro" id="IPR058923">
    <property type="entry name" value="RCC1-like_dom"/>
</dbReference>
<dbReference type="PROSITE" id="PS00626">
    <property type="entry name" value="RCC1_2"/>
    <property type="match status" value="3"/>
</dbReference>
<name>A0A2R6WT11_MARPO</name>
<organism evidence="5 6">
    <name type="scientific">Marchantia polymorpha</name>
    <name type="common">Common liverwort</name>
    <name type="synonym">Marchantia aquatica</name>
    <dbReference type="NCBI Taxonomy" id="3197"/>
    <lineage>
        <taxon>Eukaryota</taxon>
        <taxon>Viridiplantae</taxon>
        <taxon>Streptophyta</taxon>
        <taxon>Embryophyta</taxon>
        <taxon>Marchantiophyta</taxon>
        <taxon>Marchantiopsida</taxon>
        <taxon>Marchantiidae</taxon>
        <taxon>Marchantiales</taxon>
        <taxon>Marchantiaceae</taxon>
        <taxon>Marchantia</taxon>
    </lineage>
</organism>
<evidence type="ECO:0000313" key="6">
    <source>
        <dbReference type="Proteomes" id="UP000244005"/>
    </source>
</evidence>
<accession>A0A2R6WT11</accession>
<feature type="repeat" description="RCC1" evidence="2">
    <location>
        <begin position="230"/>
        <end position="319"/>
    </location>
</feature>
<dbReference type="OrthoDB" id="8068875at2759"/>
<dbReference type="PRINTS" id="PR00633">
    <property type="entry name" value="RCCNDNSATION"/>
</dbReference>
<feature type="repeat" description="RCC1" evidence="2">
    <location>
        <begin position="382"/>
        <end position="431"/>
    </location>
</feature>
<feature type="repeat" description="RCC1" evidence="2">
    <location>
        <begin position="320"/>
        <end position="370"/>
    </location>
</feature>
<feature type="repeat" description="RCC1" evidence="2">
    <location>
        <begin position="432"/>
        <end position="483"/>
    </location>
</feature>
<dbReference type="Proteomes" id="UP000244005">
    <property type="component" value="Unassembled WGS sequence"/>
</dbReference>
<dbReference type="OMA" id="SWNEPKR"/>
<evidence type="ECO:0000313" key="5">
    <source>
        <dbReference type="EMBL" id="PTQ36944.1"/>
    </source>
</evidence>
<keyword evidence="1" id="KW-0677">Repeat</keyword>
<dbReference type="SUPFAM" id="SSF50985">
    <property type="entry name" value="RCC1/BLIP-II"/>
    <property type="match status" value="1"/>
</dbReference>
<feature type="repeat" description="RCC1" evidence="2">
    <location>
        <begin position="68"/>
        <end position="121"/>
    </location>
</feature>
<dbReference type="InterPro" id="IPR009091">
    <property type="entry name" value="RCC1/BLIP-II"/>
</dbReference>
<feature type="domain" description="RCC1-like" evidence="4">
    <location>
        <begin position="69"/>
        <end position="479"/>
    </location>
</feature>
<feature type="compositionally biased region" description="Polar residues" evidence="3">
    <location>
        <begin position="26"/>
        <end position="57"/>
    </location>
</feature>
<evidence type="ECO:0000256" key="1">
    <source>
        <dbReference type="ARBA" id="ARBA00022737"/>
    </source>
</evidence>
<evidence type="ECO:0000256" key="2">
    <source>
        <dbReference type="PROSITE-ProRule" id="PRU00235"/>
    </source>
</evidence>
<evidence type="ECO:0000259" key="4">
    <source>
        <dbReference type="Pfam" id="PF25390"/>
    </source>
</evidence>